<reference evidence="1 2" key="2">
    <citation type="submission" date="2013-12" db="EMBL/GenBank/DDBJ databases">
        <authorList>
            <person name="Yu Y."/>
            <person name="Lee S."/>
            <person name="de Baynast K."/>
            <person name="Wissotski M."/>
            <person name="Liu L."/>
            <person name="Talag J."/>
            <person name="Goicoechea J."/>
            <person name="Angelova A."/>
            <person name="Jetty R."/>
            <person name="Kudrna D."/>
            <person name="Golser W."/>
            <person name="Rivera L."/>
            <person name="Zhang J."/>
            <person name="Wing R."/>
        </authorList>
    </citation>
    <scope>NUCLEOTIDE SEQUENCE</scope>
</reference>
<accession>A0A0D9WWD0</accession>
<protein>
    <recommendedName>
        <fullName evidence="3">Piwi domain-containing protein</fullName>
    </recommendedName>
</protein>
<reference evidence="1" key="3">
    <citation type="submission" date="2015-04" db="UniProtKB">
        <authorList>
            <consortium name="EnsemblPlants"/>
        </authorList>
    </citation>
    <scope>IDENTIFICATION</scope>
</reference>
<dbReference type="EnsemblPlants" id="LPERR07G04970.4">
    <property type="protein sequence ID" value="LPERR07G04970.4"/>
    <property type="gene ID" value="LPERR07G04970"/>
</dbReference>
<dbReference type="GO" id="GO:0003676">
    <property type="term" value="F:nucleic acid binding"/>
    <property type="evidence" value="ECO:0007669"/>
    <property type="project" value="InterPro"/>
</dbReference>
<name>A0A0D9WWD0_9ORYZ</name>
<dbReference type="EnsemblPlants" id="LPERR07G04970.5">
    <property type="protein sequence ID" value="LPERR07G04970.5"/>
    <property type="gene ID" value="LPERR07G04970"/>
</dbReference>
<keyword evidence="2" id="KW-1185">Reference proteome</keyword>
<evidence type="ECO:0000313" key="1">
    <source>
        <dbReference type="EnsemblPlants" id="LPERR07G04970.4"/>
    </source>
</evidence>
<dbReference type="Gene3D" id="3.30.420.10">
    <property type="entry name" value="Ribonuclease H-like superfamily/Ribonuclease H"/>
    <property type="match status" value="1"/>
</dbReference>
<evidence type="ECO:0000313" key="2">
    <source>
        <dbReference type="Proteomes" id="UP000032180"/>
    </source>
</evidence>
<proteinExistence type="predicted"/>
<organism evidence="1 2">
    <name type="scientific">Leersia perrieri</name>
    <dbReference type="NCBI Taxonomy" id="77586"/>
    <lineage>
        <taxon>Eukaryota</taxon>
        <taxon>Viridiplantae</taxon>
        <taxon>Streptophyta</taxon>
        <taxon>Embryophyta</taxon>
        <taxon>Tracheophyta</taxon>
        <taxon>Spermatophyta</taxon>
        <taxon>Magnoliopsida</taxon>
        <taxon>Liliopsida</taxon>
        <taxon>Poales</taxon>
        <taxon>Poaceae</taxon>
        <taxon>BOP clade</taxon>
        <taxon>Oryzoideae</taxon>
        <taxon>Oryzeae</taxon>
        <taxon>Oryzinae</taxon>
        <taxon>Leersia</taxon>
    </lineage>
</organism>
<dbReference type="InterPro" id="IPR036397">
    <property type="entry name" value="RNaseH_sf"/>
</dbReference>
<dbReference type="HOGENOM" id="CLU_2323826_0_0_1"/>
<dbReference type="Gramene" id="LPERR07G04970.5">
    <property type="protein sequence ID" value="LPERR07G04970.5"/>
    <property type="gene ID" value="LPERR07G04970"/>
</dbReference>
<dbReference type="Proteomes" id="UP000032180">
    <property type="component" value="Chromosome 7"/>
</dbReference>
<reference evidence="1 2" key="1">
    <citation type="submission" date="2012-08" db="EMBL/GenBank/DDBJ databases">
        <title>Oryza genome evolution.</title>
        <authorList>
            <person name="Wing R.A."/>
        </authorList>
    </citation>
    <scope>NUCLEOTIDE SEQUENCE</scope>
</reference>
<dbReference type="Gramene" id="LPERR07G04970.4">
    <property type="protein sequence ID" value="LPERR07G04970.4"/>
    <property type="gene ID" value="LPERR07G04970"/>
</dbReference>
<evidence type="ECO:0008006" key="3">
    <source>
        <dbReference type="Google" id="ProtNLM"/>
    </source>
</evidence>
<dbReference type="AlphaFoldDB" id="A0A0D9WWD0"/>
<sequence length="99" mass="10878">MPESREQAGQLTTTFSMTRTVFLPISCRRSLTICVTLPPAYYAHLAAFRARYYDEPAEFALDGASSVASGGNQAAGGQPPAVRRLLQIKENVKDVMFYC</sequence>